<keyword evidence="4" id="KW-1185">Reference proteome</keyword>
<dbReference type="Pfam" id="PF06580">
    <property type="entry name" value="His_kinase"/>
    <property type="match status" value="1"/>
</dbReference>
<keyword evidence="3" id="KW-0808">Transferase</keyword>
<feature type="transmembrane region" description="Helical" evidence="1">
    <location>
        <begin position="127"/>
        <end position="145"/>
    </location>
</feature>
<evidence type="ECO:0000313" key="3">
    <source>
        <dbReference type="EMBL" id="MFD2569605.1"/>
    </source>
</evidence>
<feature type="transmembrane region" description="Helical" evidence="1">
    <location>
        <begin position="45"/>
        <end position="66"/>
    </location>
</feature>
<reference evidence="4" key="1">
    <citation type="journal article" date="2019" name="Int. J. Syst. Evol. Microbiol.">
        <title>The Global Catalogue of Microorganisms (GCM) 10K type strain sequencing project: providing services to taxonomists for standard genome sequencing and annotation.</title>
        <authorList>
            <consortium name="The Broad Institute Genomics Platform"/>
            <consortium name="The Broad Institute Genome Sequencing Center for Infectious Disease"/>
            <person name="Wu L."/>
            <person name="Ma J."/>
        </authorList>
    </citation>
    <scope>NUCLEOTIDE SEQUENCE [LARGE SCALE GENOMIC DNA]</scope>
    <source>
        <strain evidence="4">KCTC 42805</strain>
    </source>
</reference>
<organism evidence="3 4">
    <name type="scientific">Spirosoma soli</name>
    <dbReference type="NCBI Taxonomy" id="1770529"/>
    <lineage>
        <taxon>Bacteria</taxon>
        <taxon>Pseudomonadati</taxon>
        <taxon>Bacteroidota</taxon>
        <taxon>Cytophagia</taxon>
        <taxon>Cytophagales</taxon>
        <taxon>Cytophagaceae</taxon>
        <taxon>Spirosoma</taxon>
    </lineage>
</organism>
<dbReference type="InterPro" id="IPR050640">
    <property type="entry name" value="Bact_2-comp_sensor_kinase"/>
</dbReference>
<evidence type="ECO:0000256" key="1">
    <source>
        <dbReference type="SAM" id="Phobius"/>
    </source>
</evidence>
<protein>
    <submittedName>
        <fullName evidence="3">Sensor histidine kinase</fullName>
        <ecNumber evidence="3">2.7.13.3</ecNumber>
    </submittedName>
</protein>
<feature type="transmembrane region" description="Helical" evidence="1">
    <location>
        <begin position="87"/>
        <end position="107"/>
    </location>
</feature>
<dbReference type="PANTHER" id="PTHR34220">
    <property type="entry name" value="SENSOR HISTIDINE KINASE YPDA"/>
    <property type="match status" value="1"/>
</dbReference>
<keyword evidence="3" id="KW-0418">Kinase</keyword>
<gene>
    <name evidence="3" type="ORF">ACFSUS_03115</name>
</gene>
<proteinExistence type="predicted"/>
<evidence type="ECO:0000313" key="4">
    <source>
        <dbReference type="Proteomes" id="UP001597469"/>
    </source>
</evidence>
<dbReference type="Proteomes" id="UP001597469">
    <property type="component" value="Unassembled WGS sequence"/>
</dbReference>
<keyword evidence="1" id="KW-1133">Transmembrane helix</keyword>
<name>A0ABW5LY57_9BACT</name>
<dbReference type="RefSeq" id="WP_381518913.1">
    <property type="nucleotide sequence ID" value="NZ_JBHULN010000001.1"/>
</dbReference>
<evidence type="ECO:0000259" key="2">
    <source>
        <dbReference type="Pfam" id="PF06580"/>
    </source>
</evidence>
<dbReference type="EMBL" id="JBHULN010000001">
    <property type="protein sequence ID" value="MFD2569605.1"/>
    <property type="molecule type" value="Genomic_DNA"/>
</dbReference>
<sequence>MAANGLDTPVQTLAHPNDKWIRIVGIPLAVLPFVLFYLEEYGYDWRLFAMTFGWGLITTTAAWYLLFWWVMHVRMRYTLKSQTKNRILMTFGGYSLLTVITQIGETWGLSQLDFMDLMTPPEFPRVYVIHVCMALTFVIIVGGYYEITYYLQLYRVAVAEAEAVQKANLQSQFDSLKNQVNPHFLFNSLNSLSALIWEDKEKAGEFLDELATVYRYLLQTNQNRLVPLSTEINFIKSFFFLLKTRYGAALNWELITDEEGAERWLPPLTLQTLVENAIRHNVISVGVPLCITIRADSNHLTVTNSIQRKTRHIQSLSGGLNHLTALYDSLGLSLPQITDDGHLFEVKLKLLRNTENLVALP</sequence>
<keyword evidence="1" id="KW-0472">Membrane</keyword>
<feature type="transmembrane region" description="Helical" evidence="1">
    <location>
        <begin position="20"/>
        <end position="39"/>
    </location>
</feature>
<dbReference type="PANTHER" id="PTHR34220:SF7">
    <property type="entry name" value="SENSOR HISTIDINE KINASE YPDA"/>
    <property type="match status" value="1"/>
</dbReference>
<comment type="caution">
    <text evidence="3">The sequence shown here is derived from an EMBL/GenBank/DDBJ whole genome shotgun (WGS) entry which is preliminary data.</text>
</comment>
<dbReference type="InterPro" id="IPR010559">
    <property type="entry name" value="Sig_transdc_His_kin_internal"/>
</dbReference>
<feature type="domain" description="Signal transduction histidine kinase internal region" evidence="2">
    <location>
        <begin position="172"/>
        <end position="249"/>
    </location>
</feature>
<keyword evidence="1" id="KW-0812">Transmembrane</keyword>
<dbReference type="GO" id="GO:0004673">
    <property type="term" value="F:protein histidine kinase activity"/>
    <property type="evidence" value="ECO:0007669"/>
    <property type="project" value="UniProtKB-EC"/>
</dbReference>
<accession>A0ABW5LY57</accession>
<dbReference type="EC" id="2.7.13.3" evidence="3"/>